<evidence type="ECO:0000256" key="1">
    <source>
        <dbReference type="ARBA" id="ARBA00023152"/>
    </source>
</evidence>
<keyword evidence="5" id="KW-1185">Reference proteome</keyword>
<dbReference type="SMART" id="SM00855">
    <property type="entry name" value="PGAM"/>
    <property type="match status" value="1"/>
</dbReference>
<dbReference type="PIRSF" id="PIRSF000709">
    <property type="entry name" value="6PFK_2-Ptase"/>
    <property type="match status" value="1"/>
</dbReference>
<dbReference type="PROSITE" id="PS00175">
    <property type="entry name" value="PG_MUTASE"/>
    <property type="match status" value="1"/>
</dbReference>
<proteinExistence type="predicted"/>
<dbReference type="InterPro" id="IPR001345">
    <property type="entry name" value="PG/BPGM_mutase_AS"/>
</dbReference>
<organism evidence="4 5">
    <name type="scientific">Thermacetogenium phaeum (strain ATCC BAA-254 / DSM 26808 / PB)</name>
    <dbReference type="NCBI Taxonomy" id="1089553"/>
    <lineage>
        <taxon>Bacteria</taxon>
        <taxon>Bacillati</taxon>
        <taxon>Bacillota</taxon>
        <taxon>Clostridia</taxon>
        <taxon>Thermoanaerobacterales</taxon>
        <taxon>Thermoanaerobacteraceae</taxon>
        <taxon>Thermacetogenium</taxon>
    </lineage>
</organism>
<accession>K4LIK7</accession>
<dbReference type="SUPFAM" id="SSF53254">
    <property type="entry name" value="Phosphoglycerate mutase-like"/>
    <property type="match status" value="1"/>
</dbReference>
<feature type="binding site" evidence="3">
    <location>
        <position position="57"/>
    </location>
    <ligand>
        <name>substrate</name>
    </ligand>
</feature>
<gene>
    <name evidence="4" type="ordered locus">Tph_c26380</name>
</gene>
<dbReference type="EMBL" id="CP003732">
    <property type="protein sequence ID" value="AFV12806.1"/>
    <property type="molecule type" value="Genomic_DNA"/>
</dbReference>
<dbReference type="InterPro" id="IPR013078">
    <property type="entry name" value="His_Pase_superF_clade-1"/>
</dbReference>
<dbReference type="CDD" id="cd07067">
    <property type="entry name" value="HP_PGM_like"/>
    <property type="match status" value="1"/>
</dbReference>
<dbReference type="RefSeq" id="WP_015051666.1">
    <property type="nucleotide sequence ID" value="NC_018870.1"/>
</dbReference>
<dbReference type="HOGENOM" id="CLU_033323_8_4_9"/>
<protein>
    <submittedName>
        <fullName evidence="4">Phosphoglycerate mutase</fullName>
    </submittedName>
</protein>
<dbReference type="eggNOG" id="COG0406">
    <property type="taxonomic scope" value="Bacteria"/>
</dbReference>
<dbReference type="Gene3D" id="3.40.50.1240">
    <property type="entry name" value="Phosphoglycerate mutase-like"/>
    <property type="match status" value="1"/>
</dbReference>
<dbReference type="InterPro" id="IPR029033">
    <property type="entry name" value="His_PPase_superfam"/>
</dbReference>
<keyword evidence="2" id="KW-0413">Isomerase</keyword>
<evidence type="ECO:0000313" key="4">
    <source>
        <dbReference type="EMBL" id="AFV12806.1"/>
    </source>
</evidence>
<dbReference type="PANTHER" id="PTHR48100:SF1">
    <property type="entry name" value="HISTIDINE PHOSPHATASE FAMILY PROTEIN-RELATED"/>
    <property type="match status" value="1"/>
</dbReference>
<dbReference type="STRING" id="1089553.Tph_c26380"/>
<sequence length="211" mass="23992">MRLFLVRHGETKWNREEVFRGRIDVELSERGIEQARLTARALAGVQLAAVYAGPLSRARETARIIAGPHGLPVVIVEGLNDLDYGSWQGLSHQEVRECYPDVYWQWVSRPHAVRFEGGESLDDARRRAVAALEEIAARHRGQNVVAVSHRVINKILLLAFLGLDNSHFWEIKQDTCAVNIIEFHPDRYVICRLNDTCHINPLHQGMDAPDF</sequence>
<dbReference type="InterPro" id="IPR050275">
    <property type="entry name" value="PGM_Phosphatase"/>
</dbReference>
<dbReference type="AlphaFoldDB" id="K4LIK7"/>
<name>K4LIK7_THEPS</name>
<evidence type="ECO:0000256" key="3">
    <source>
        <dbReference type="PIRSR" id="PIRSR613078-2"/>
    </source>
</evidence>
<keyword evidence="1" id="KW-0324">Glycolysis</keyword>
<dbReference type="GO" id="GO:0016791">
    <property type="term" value="F:phosphatase activity"/>
    <property type="evidence" value="ECO:0007669"/>
    <property type="project" value="TreeGrafter"/>
</dbReference>
<feature type="binding site" evidence="3">
    <location>
        <begin position="7"/>
        <end position="14"/>
    </location>
    <ligand>
        <name>substrate</name>
    </ligand>
</feature>
<dbReference type="Proteomes" id="UP000000467">
    <property type="component" value="Chromosome"/>
</dbReference>
<evidence type="ECO:0000313" key="5">
    <source>
        <dbReference type="Proteomes" id="UP000000467"/>
    </source>
</evidence>
<dbReference type="PANTHER" id="PTHR48100">
    <property type="entry name" value="BROAD-SPECIFICITY PHOSPHATASE YOR283W-RELATED"/>
    <property type="match status" value="1"/>
</dbReference>
<dbReference type="GO" id="GO:0005737">
    <property type="term" value="C:cytoplasm"/>
    <property type="evidence" value="ECO:0007669"/>
    <property type="project" value="TreeGrafter"/>
</dbReference>
<dbReference type="Pfam" id="PF00300">
    <property type="entry name" value="His_Phos_1"/>
    <property type="match status" value="1"/>
</dbReference>
<dbReference type="OrthoDB" id="9781415at2"/>
<reference evidence="4 5" key="1">
    <citation type="journal article" date="2012" name="BMC Genomics">
        <title>Genome-guided analysis of physiological and morphological traits of the fermentative acetate oxidizer Thermacetogenium phaeum.</title>
        <authorList>
            <person name="Oehler D."/>
            <person name="Poehlein A."/>
            <person name="Leimbach A."/>
            <person name="Muller N."/>
            <person name="Daniel R."/>
            <person name="Gottschalk G."/>
            <person name="Schink B."/>
        </authorList>
    </citation>
    <scope>NUCLEOTIDE SEQUENCE [LARGE SCALE GENOMIC DNA]</scope>
    <source>
        <strain evidence="5">ATCC BAA-254 / DSM 26808 / PB</strain>
    </source>
</reference>
<dbReference type="KEGG" id="tpz:Tph_c26380"/>
<evidence type="ECO:0000256" key="2">
    <source>
        <dbReference type="ARBA" id="ARBA00023235"/>
    </source>
</evidence>